<keyword evidence="2" id="KW-1185">Reference proteome</keyword>
<dbReference type="Proteomes" id="UP000592780">
    <property type="component" value="Unassembled WGS sequence"/>
</dbReference>
<gene>
    <name evidence="1" type="ORF">HDG40_004172</name>
</gene>
<sequence>MRRPRSSPILRAALRHSYAFTKRDCIPVELAGNASFNYLRNASSGVDPGRGSGAGWKICGAFCRPFFVSQCRCLSRQKRLCLCCSKPSFTSGTKAAPAMPGRTRCEVRLGLGTHAMGHVAEFYCPLFYRKQVKAICRKATNFKHGSARIAYRMGSHRPATRNEGGQLSRRTLPSNGVPVWKDFPTAAIIVRLSS</sequence>
<proteinExistence type="predicted"/>
<dbReference type="AlphaFoldDB" id="A0A7W8Q9V1"/>
<comment type="caution">
    <text evidence="1">The sequence shown here is derived from an EMBL/GenBank/DDBJ whole genome shotgun (WGS) entry which is preliminary data.</text>
</comment>
<evidence type="ECO:0000313" key="2">
    <source>
        <dbReference type="Proteomes" id="UP000592780"/>
    </source>
</evidence>
<name>A0A7W8Q9V1_PARAM</name>
<evidence type="ECO:0000313" key="1">
    <source>
        <dbReference type="EMBL" id="MBB5425999.1"/>
    </source>
</evidence>
<accession>A0A7W8Q9V1</accession>
<dbReference type="EMBL" id="JACHDD010000006">
    <property type="protein sequence ID" value="MBB5425999.1"/>
    <property type="molecule type" value="Genomic_DNA"/>
</dbReference>
<reference evidence="1 2" key="1">
    <citation type="submission" date="2020-08" db="EMBL/GenBank/DDBJ databases">
        <title>Genomic Encyclopedia of Type Strains, Phase IV (KMG-V): Genome sequencing to study the core and pangenomes of soil and plant-associated prokaryotes.</title>
        <authorList>
            <person name="Whitman W."/>
        </authorList>
    </citation>
    <scope>NUCLEOTIDE SEQUENCE [LARGE SCALE GENOMIC DNA]</scope>
    <source>
        <strain evidence="1 2">JPY158</strain>
    </source>
</reference>
<protein>
    <submittedName>
        <fullName evidence="1">Uncharacterized protein</fullName>
    </submittedName>
</protein>
<organism evidence="1 2">
    <name type="scientific">Paraburkholderia atlantica</name>
    <dbReference type="NCBI Taxonomy" id="2654982"/>
    <lineage>
        <taxon>Bacteria</taxon>
        <taxon>Pseudomonadati</taxon>
        <taxon>Pseudomonadota</taxon>
        <taxon>Betaproteobacteria</taxon>
        <taxon>Burkholderiales</taxon>
        <taxon>Burkholderiaceae</taxon>
        <taxon>Paraburkholderia</taxon>
    </lineage>
</organism>